<dbReference type="AlphaFoldDB" id="A0A170SEX1"/>
<evidence type="ECO:0000313" key="2">
    <source>
        <dbReference type="Proteomes" id="UP000092731"/>
    </source>
</evidence>
<protein>
    <submittedName>
        <fullName evidence="1">Uncharacterized protein</fullName>
    </submittedName>
</protein>
<organism evidence="1 2">
    <name type="scientific">Ehrlichia ruminantium</name>
    <name type="common">heartwater rickettsia</name>
    <name type="synonym">Cowdria ruminantium</name>
    <dbReference type="NCBI Taxonomy" id="779"/>
    <lineage>
        <taxon>Bacteria</taxon>
        <taxon>Pseudomonadati</taxon>
        <taxon>Pseudomonadota</taxon>
        <taxon>Alphaproteobacteria</taxon>
        <taxon>Rickettsiales</taxon>
        <taxon>Anaplasmataceae</taxon>
        <taxon>Ehrlichia</taxon>
    </lineage>
</organism>
<comment type="caution">
    <text evidence="1">The sequence shown here is derived from an EMBL/GenBank/DDBJ whole genome shotgun (WGS) entry which is preliminary data.</text>
</comment>
<name>A0A170SEX1_EHRRU</name>
<proteinExistence type="predicted"/>
<evidence type="ECO:0000313" key="1">
    <source>
        <dbReference type="EMBL" id="GAT77956.1"/>
    </source>
</evidence>
<dbReference type="EMBL" id="BDDM01000049">
    <property type="protein sequence ID" value="GAT77956.1"/>
    <property type="molecule type" value="Genomic_DNA"/>
</dbReference>
<sequence length="37" mass="4170">MVHSATEDCMLHLTTRIDNIDFGHDLSVYGNDQFSVS</sequence>
<reference evidence="2" key="1">
    <citation type="submission" date="2016-05" db="EMBL/GenBank/DDBJ databases">
        <title>Draft genome sequences of four strains of Ehrlichia ruminantium, a tick-borne pathogen of ruminants, isolated from Zimbabwe, The Gambia and Ghana.</title>
        <authorList>
            <person name="Nakao R."/>
            <person name="Jongejan F."/>
            <person name="Sugimoto C."/>
        </authorList>
    </citation>
    <scope>NUCLEOTIDE SEQUENCE [LARGE SCALE GENOMIC DNA]</scope>
    <source>
        <strain evidence="2">Pokoase 417</strain>
    </source>
</reference>
<gene>
    <name evidence="1" type="ORF">EHRUM3_01610</name>
</gene>
<accession>A0A170SEX1</accession>
<feature type="non-terminal residue" evidence="1">
    <location>
        <position position="37"/>
    </location>
</feature>
<dbReference type="Proteomes" id="UP000092731">
    <property type="component" value="Unassembled WGS sequence"/>
</dbReference>